<dbReference type="Proteomes" id="UP000230002">
    <property type="component" value="Unassembled WGS sequence"/>
</dbReference>
<dbReference type="AlphaFoldDB" id="A0A2G8SFG6"/>
<keyword evidence="4" id="KW-0732">Signal</keyword>
<feature type="signal peptide" evidence="4">
    <location>
        <begin position="1"/>
        <end position="19"/>
    </location>
</feature>
<dbReference type="OrthoDB" id="245563at2759"/>
<evidence type="ECO:0000256" key="3">
    <source>
        <dbReference type="SAM" id="MobiDB-lite"/>
    </source>
</evidence>
<keyword evidence="7" id="KW-1185">Reference proteome</keyword>
<dbReference type="STRING" id="1077348.A0A2G8SFG6"/>
<feature type="region of interest" description="Disordered" evidence="3">
    <location>
        <begin position="505"/>
        <end position="525"/>
    </location>
</feature>
<evidence type="ECO:0000313" key="7">
    <source>
        <dbReference type="Proteomes" id="UP000230002"/>
    </source>
</evidence>
<feature type="region of interest" description="Disordered" evidence="3">
    <location>
        <begin position="415"/>
        <end position="437"/>
    </location>
</feature>
<proteinExistence type="predicted"/>
<feature type="compositionally biased region" description="Pro residues" evidence="3">
    <location>
        <begin position="505"/>
        <end position="515"/>
    </location>
</feature>
<evidence type="ECO:0000259" key="5">
    <source>
        <dbReference type="PROSITE" id="PS50103"/>
    </source>
</evidence>
<keyword evidence="1" id="KW-0802">TPR repeat</keyword>
<dbReference type="PROSITE" id="PS50103">
    <property type="entry name" value="ZF_C3H1"/>
    <property type="match status" value="2"/>
</dbReference>
<name>A0A2G8SFG6_9APHY</name>
<dbReference type="InterPro" id="IPR019734">
    <property type="entry name" value="TPR_rpt"/>
</dbReference>
<dbReference type="SUPFAM" id="SSF48452">
    <property type="entry name" value="TPR-like"/>
    <property type="match status" value="1"/>
</dbReference>
<dbReference type="PANTHER" id="PTHR46423:SF1">
    <property type="entry name" value="RNA POLYMERASE II-ASSOCIATED PROTEIN 3"/>
    <property type="match status" value="1"/>
</dbReference>
<evidence type="ECO:0000256" key="1">
    <source>
        <dbReference type="ARBA" id="ARBA00022803"/>
    </source>
</evidence>
<dbReference type="InterPro" id="IPR011990">
    <property type="entry name" value="TPR-like_helical_dom_sf"/>
</dbReference>
<dbReference type="InterPro" id="IPR051966">
    <property type="entry name" value="RPAP3"/>
</dbReference>
<feature type="domain" description="C3H1-type" evidence="5">
    <location>
        <begin position="733"/>
        <end position="762"/>
    </location>
</feature>
<dbReference type="InterPro" id="IPR000571">
    <property type="entry name" value="Znf_CCCH"/>
</dbReference>
<keyword evidence="2" id="KW-0479">Metal-binding</keyword>
<reference evidence="6 7" key="1">
    <citation type="journal article" date="2015" name="Sci. Rep.">
        <title>Chromosome-level genome map provides insights into diverse defense mechanisms in the medicinal fungus Ganoderma sinense.</title>
        <authorList>
            <person name="Zhu Y."/>
            <person name="Xu J."/>
            <person name="Sun C."/>
            <person name="Zhou S."/>
            <person name="Xu H."/>
            <person name="Nelson D.R."/>
            <person name="Qian J."/>
            <person name="Song J."/>
            <person name="Luo H."/>
            <person name="Xiang L."/>
            <person name="Li Y."/>
            <person name="Xu Z."/>
            <person name="Ji A."/>
            <person name="Wang L."/>
            <person name="Lu S."/>
            <person name="Hayward A."/>
            <person name="Sun W."/>
            <person name="Li X."/>
            <person name="Schwartz D.C."/>
            <person name="Wang Y."/>
            <person name="Chen S."/>
        </authorList>
    </citation>
    <scope>NUCLEOTIDE SEQUENCE [LARGE SCALE GENOMIC DNA]</scope>
    <source>
        <strain evidence="6 7">ZZ0214-1</strain>
    </source>
</reference>
<dbReference type="EMBL" id="AYKW01000010">
    <property type="protein sequence ID" value="PIL32506.1"/>
    <property type="molecule type" value="Genomic_DNA"/>
</dbReference>
<organism evidence="6 7">
    <name type="scientific">Ganoderma sinense ZZ0214-1</name>
    <dbReference type="NCBI Taxonomy" id="1077348"/>
    <lineage>
        <taxon>Eukaryota</taxon>
        <taxon>Fungi</taxon>
        <taxon>Dikarya</taxon>
        <taxon>Basidiomycota</taxon>
        <taxon>Agaricomycotina</taxon>
        <taxon>Agaricomycetes</taxon>
        <taxon>Polyporales</taxon>
        <taxon>Polyporaceae</taxon>
        <taxon>Ganoderma</taxon>
    </lineage>
</organism>
<evidence type="ECO:0000256" key="4">
    <source>
        <dbReference type="SAM" id="SignalP"/>
    </source>
</evidence>
<protein>
    <submittedName>
        <fullName evidence="6">Transporter</fullName>
    </submittedName>
</protein>
<sequence>MAVKPLIIILCLQSESAFAECNPDILPALAQKSVVRKAKTLSQARRYLNSTTRPHVVIVSDAAVTYPENHELLPRLVEYAKAGGTVLYSGIFSSMVLYPDLKAMFKTVWGLPWRVCAYTSGNFTVNPRVKGIATKSIIEKCYVKSTRIDHVALEDAIYVNPSAAKKLKNLPEGQSSSEKTYETFAAVAKVGRGRVAYMGDFNPEPITVSIVMGLCFWPGARPLIAPGDGVPEVIHTGLAIVEDDLPPRADPPKRNILIISLERSEYMDDIYPQFYQALRKTAALTEVQQPRAAQAALTGATPRPDAVILSDCTLASPKNSKLLTRLVAYARGGGTVVAALQFGNSAKTGALRSFFAAWGVPWDRGSYHRTTTALNPSGIPAPLSKDALLPTVSALAVHLSRVPNAHAVYLPTADSRVESRSHAPERLTREQEQQSPAALAPVGQGHFGYVGDVNGEQGSTRLVFEMCGVKIRPGDLGPRVYQAGVCINPDGTPEPIIETEEEVPLPAPAAPAPPPREPRPRDAEVAERAEARAKVREDKIRRADVLKEEGNALFGQQKWGEAAEKYRAAALLAGPHPVYVSNLAASLLKMELWEVAESAATRALVHDPRHVKSLYRRALARKGLEQFKDALTDLEWLLSIDRMNATALTEKVGIRETVLARDKNANWLDDPSVRARRDEYLATEVDDESDSEDFAHPGTGLACKDYNTSDSGCRNGATCRSNHGPDLKSVRDDLGRNVCVYWLLGHCRFDAAGKCIYAHSATYLPERGWWTDTARLERIRAEFDAVVKEEPLDLGAGRVEERILAEAFVPLRWREELWAIATYSVQFRDRGFGFYQDDEYLRE</sequence>
<feature type="compositionally biased region" description="Basic and acidic residues" evidence="3">
    <location>
        <begin position="415"/>
        <end position="432"/>
    </location>
</feature>
<keyword evidence="2" id="KW-0863">Zinc-finger</keyword>
<feature type="domain" description="C3H1-type" evidence="5">
    <location>
        <begin position="702"/>
        <end position="726"/>
    </location>
</feature>
<keyword evidence="2" id="KW-0862">Zinc</keyword>
<dbReference type="PANTHER" id="PTHR46423">
    <property type="entry name" value="RNA POLYMERASE II-ASSOCIATED PROTEIN 3"/>
    <property type="match status" value="1"/>
</dbReference>
<dbReference type="Gene3D" id="3.30.1370.210">
    <property type="match status" value="1"/>
</dbReference>
<feature type="chain" id="PRO_5013674762" evidence="4">
    <location>
        <begin position="20"/>
        <end position="843"/>
    </location>
</feature>
<accession>A0A2G8SFG6</accession>
<evidence type="ECO:0000256" key="2">
    <source>
        <dbReference type="PROSITE-ProRule" id="PRU00723"/>
    </source>
</evidence>
<evidence type="ECO:0000313" key="6">
    <source>
        <dbReference type="EMBL" id="PIL32506.1"/>
    </source>
</evidence>
<gene>
    <name evidence="6" type="ORF">GSI_05209</name>
</gene>
<comment type="caution">
    <text evidence="6">The sequence shown here is derived from an EMBL/GenBank/DDBJ whole genome shotgun (WGS) entry which is preliminary data.</text>
</comment>
<dbReference type="GO" id="GO:0101031">
    <property type="term" value="C:protein folding chaperone complex"/>
    <property type="evidence" value="ECO:0007669"/>
    <property type="project" value="TreeGrafter"/>
</dbReference>
<feature type="zinc finger region" description="C3H1-type" evidence="2">
    <location>
        <begin position="702"/>
        <end position="726"/>
    </location>
</feature>
<dbReference type="Gene3D" id="1.25.40.10">
    <property type="entry name" value="Tetratricopeptide repeat domain"/>
    <property type="match status" value="1"/>
</dbReference>
<dbReference type="GO" id="GO:0008270">
    <property type="term" value="F:zinc ion binding"/>
    <property type="evidence" value="ECO:0007669"/>
    <property type="project" value="UniProtKB-KW"/>
</dbReference>
<dbReference type="SMART" id="SM00028">
    <property type="entry name" value="TPR"/>
    <property type="match status" value="3"/>
</dbReference>
<feature type="zinc finger region" description="C3H1-type" evidence="2">
    <location>
        <begin position="733"/>
        <end position="762"/>
    </location>
</feature>
<feature type="compositionally biased region" description="Basic and acidic residues" evidence="3">
    <location>
        <begin position="516"/>
        <end position="525"/>
    </location>
</feature>